<reference evidence="2" key="1">
    <citation type="journal article" date="2012" name="Nature">
        <title>The tomato genome sequence provides insights into fleshy fruit evolution.</title>
        <authorList>
            <consortium name="Tomato Genome Consortium"/>
        </authorList>
    </citation>
    <scope>NUCLEOTIDE SEQUENCE [LARGE SCALE GENOMIC DNA]</scope>
    <source>
        <strain evidence="2">cv. Heinz 1706</strain>
    </source>
</reference>
<keyword evidence="3" id="KW-1185">Reference proteome</keyword>
<dbReference type="Proteomes" id="UP000004994">
    <property type="component" value="Chromosome 1"/>
</dbReference>
<sequence>MNSKELKEESYENGSKGTYLSTFPITPKKQTLSYVKLPEYD</sequence>
<feature type="region of interest" description="Disordered" evidence="1">
    <location>
        <begin position="1"/>
        <end position="23"/>
    </location>
</feature>
<protein>
    <submittedName>
        <fullName evidence="2">Uncharacterized protein</fullName>
    </submittedName>
</protein>
<reference evidence="2" key="2">
    <citation type="submission" date="2019-01" db="UniProtKB">
        <authorList>
            <consortium name="EnsemblPlants"/>
        </authorList>
    </citation>
    <scope>IDENTIFICATION</scope>
    <source>
        <strain evidence="2">cv. Heinz 1706</strain>
    </source>
</reference>
<dbReference type="EnsemblPlants" id="Solyc01g065573.1.1">
    <property type="protein sequence ID" value="Solyc01g065573.1.1"/>
    <property type="gene ID" value="Solyc01g065573.1"/>
</dbReference>
<feature type="compositionally biased region" description="Polar residues" evidence="1">
    <location>
        <begin position="12"/>
        <end position="23"/>
    </location>
</feature>
<dbReference type="AlphaFoldDB" id="A0A3Q7EFJ1"/>
<accession>A0A3Q7EFJ1</accession>
<organism evidence="2">
    <name type="scientific">Solanum lycopersicum</name>
    <name type="common">Tomato</name>
    <name type="synonym">Lycopersicon esculentum</name>
    <dbReference type="NCBI Taxonomy" id="4081"/>
    <lineage>
        <taxon>Eukaryota</taxon>
        <taxon>Viridiplantae</taxon>
        <taxon>Streptophyta</taxon>
        <taxon>Embryophyta</taxon>
        <taxon>Tracheophyta</taxon>
        <taxon>Spermatophyta</taxon>
        <taxon>Magnoliopsida</taxon>
        <taxon>eudicotyledons</taxon>
        <taxon>Gunneridae</taxon>
        <taxon>Pentapetalae</taxon>
        <taxon>asterids</taxon>
        <taxon>lamiids</taxon>
        <taxon>Solanales</taxon>
        <taxon>Solanaceae</taxon>
        <taxon>Solanoideae</taxon>
        <taxon>Solaneae</taxon>
        <taxon>Solanum</taxon>
        <taxon>Solanum subgen. Lycopersicon</taxon>
    </lineage>
</organism>
<dbReference type="Gramene" id="Solyc01g065573.1.1">
    <property type="protein sequence ID" value="Solyc01g065573.1.1"/>
    <property type="gene ID" value="Solyc01g065573.1"/>
</dbReference>
<evidence type="ECO:0000313" key="3">
    <source>
        <dbReference type="Proteomes" id="UP000004994"/>
    </source>
</evidence>
<proteinExistence type="predicted"/>
<evidence type="ECO:0000256" key="1">
    <source>
        <dbReference type="SAM" id="MobiDB-lite"/>
    </source>
</evidence>
<name>A0A3Q7EFJ1_SOLLC</name>
<dbReference type="InParanoid" id="A0A3Q7EFJ1"/>
<evidence type="ECO:0000313" key="2">
    <source>
        <dbReference type="EnsemblPlants" id="Solyc01g065573.1.1"/>
    </source>
</evidence>
<feature type="compositionally biased region" description="Basic and acidic residues" evidence="1">
    <location>
        <begin position="1"/>
        <end position="10"/>
    </location>
</feature>